<dbReference type="PANTHER" id="PTHR43861">
    <property type="entry name" value="TRANS-ACONITATE 2-METHYLTRANSFERASE-RELATED"/>
    <property type="match status" value="1"/>
</dbReference>
<comment type="caution">
    <text evidence="1">Lacks conserved residue(s) required for the propagation of feature annotation.</text>
</comment>
<feature type="binding site" evidence="1">
    <location>
        <position position="40"/>
    </location>
    <ligand>
        <name>S-adenosyl-L-methionine</name>
        <dbReference type="ChEBI" id="CHEBI:59789"/>
    </ligand>
</feature>
<keyword evidence="5" id="KW-1185">Reference proteome</keyword>
<dbReference type="InterPro" id="IPR029063">
    <property type="entry name" value="SAM-dependent_MTases_sf"/>
</dbReference>
<dbReference type="GO" id="GO:0032259">
    <property type="term" value="P:methylation"/>
    <property type="evidence" value="ECO:0007669"/>
    <property type="project" value="UniProtKB-KW"/>
</dbReference>
<feature type="domain" description="Methyltransferase type 11" evidence="3">
    <location>
        <begin position="61"/>
        <end position="155"/>
    </location>
</feature>
<accession>A0ABQ0A1U5</accession>
<comment type="function">
    <text evidence="1">Catalyzes the methylation of 5-carboxymethoxyuridine (cmo5U) to form 5-methoxycarbonylmethoxyuridine (mcmo5U) at position 34 in tRNAs.</text>
</comment>
<keyword evidence="1" id="KW-0808">Transferase</keyword>
<keyword evidence="1" id="KW-0949">S-adenosyl-L-methionine</keyword>
<gene>
    <name evidence="1 4" type="primary">cmoM</name>
    <name evidence="4" type="ORF">NBRC116585_24870</name>
</gene>
<dbReference type="HAMAP" id="MF_02057">
    <property type="entry name" value="tRNA_methyltr_CmoM"/>
    <property type="match status" value="1"/>
</dbReference>
<dbReference type="Gene3D" id="3.40.50.150">
    <property type="entry name" value="Vaccinia Virus protein VP39"/>
    <property type="match status" value="1"/>
</dbReference>
<dbReference type="Proteomes" id="UP001481413">
    <property type="component" value="Unassembled WGS sequence"/>
</dbReference>
<dbReference type="GO" id="GO:0008168">
    <property type="term" value="F:methyltransferase activity"/>
    <property type="evidence" value="ECO:0007669"/>
    <property type="project" value="UniProtKB-KW"/>
</dbReference>
<feature type="binding site" evidence="1">
    <location>
        <begin position="64"/>
        <end position="65"/>
    </location>
    <ligand>
        <name>S-adenosyl-L-methionine</name>
        <dbReference type="ChEBI" id="CHEBI:59789"/>
    </ligand>
</feature>
<dbReference type="Pfam" id="PF08241">
    <property type="entry name" value="Methyltransf_11"/>
    <property type="match status" value="1"/>
</dbReference>
<proteinExistence type="inferred from homology"/>
<dbReference type="InterPro" id="IPR033664">
    <property type="entry name" value="Cmo5U_methylTrfase"/>
</dbReference>
<sequence length="266" mass="30245">MTNQKQSQVTAHEKQDDRNFDDLAERFSRTIYATPRGQLRLLALEQDFADCGLNPKGQTVLDAGGGQGQFSLLLARQGATVDLCDISTEMLRLAQDQFEAEGLSITTHHARLQDINTVLPGEFDIVLNHAVLEWLEDPFDALPVLANKVKPGGWMSLMFYNLHGHQWRQIMNGRTHAPLSANPRLRKEGNSPQHPIDPDAVEQAMIKLGFSLERWRGIRCVHDHMHQKIRERIGQEAVNKSDLETGLQEPYRRLGRYVHFLLRKNG</sequence>
<evidence type="ECO:0000313" key="5">
    <source>
        <dbReference type="Proteomes" id="UP001481413"/>
    </source>
</evidence>
<organism evidence="4 5">
    <name type="scientific">Thalassolituus maritimus</name>
    <dbReference type="NCBI Taxonomy" id="484498"/>
    <lineage>
        <taxon>Bacteria</taxon>
        <taxon>Pseudomonadati</taxon>
        <taxon>Pseudomonadota</taxon>
        <taxon>Gammaproteobacteria</taxon>
        <taxon>Oceanospirillales</taxon>
        <taxon>Oceanospirillaceae</taxon>
        <taxon>Thalassolituus</taxon>
    </lineage>
</organism>
<feature type="region of interest" description="Disordered" evidence="2">
    <location>
        <begin position="178"/>
        <end position="197"/>
    </location>
</feature>
<feature type="binding site" evidence="1">
    <location>
        <position position="85"/>
    </location>
    <ligand>
        <name>S-adenosyl-L-methionine</name>
        <dbReference type="ChEBI" id="CHEBI:59789"/>
    </ligand>
</feature>
<dbReference type="CDD" id="cd02440">
    <property type="entry name" value="AdoMet_MTases"/>
    <property type="match status" value="1"/>
</dbReference>
<dbReference type="EC" id="2.1.1.-" evidence="1"/>
<reference evidence="4 5" key="1">
    <citation type="submission" date="2024-04" db="EMBL/GenBank/DDBJ databases">
        <title>Draft genome sequence of Thalassolituus maritimus NBRC 116585.</title>
        <authorList>
            <person name="Miyakawa T."/>
            <person name="Kusuya Y."/>
            <person name="Miura T."/>
        </authorList>
    </citation>
    <scope>NUCLEOTIDE SEQUENCE [LARGE SCALE GENOMIC DNA]</scope>
    <source>
        <strain evidence="4 5">5NW40-0001</strain>
    </source>
</reference>
<evidence type="ECO:0000256" key="2">
    <source>
        <dbReference type="SAM" id="MobiDB-lite"/>
    </source>
</evidence>
<dbReference type="SUPFAM" id="SSF53335">
    <property type="entry name" value="S-adenosyl-L-methionine-dependent methyltransferases"/>
    <property type="match status" value="1"/>
</dbReference>
<name>A0ABQ0A1U5_9GAMM</name>
<comment type="similarity">
    <text evidence="1">Belongs to the class I-like SAM-binding methyltransferase superfamily. CmoM family.</text>
</comment>
<protein>
    <recommendedName>
        <fullName evidence="1">tRNA 5-carboxymethoxyuridine methyltransferase</fullName>
        <ecNumber evidence="1">2.1.1.-</ecNumber>
    </recommendedName>
    <alternativeName>
        <fullName evidence="1">cmo5U methyltransferase</fullName>
    </alternativeName>
</protein>
<dbReference type="InterPro" id="IPR013216">
    <property type="entry name" value="Methyltransf_11"/>
</dbReference>
<comment type="catalytic activity">
    <reaction evidence="1">
        <text>5-carboxymethoxyuridine(34) in tRNA + S-adenosyl-L-methionine = 5-methoxycarbonylmethoxyuridine(34) in tRNA + S-adenosyl-L-homocysteine</text>
        <dbReference type="Rhea" id="RHEA:54080"/>
        <dbReference type="Rhea" id="RHEA-COMP:13383"/>
        <dbReference type="Rhea" id="RHEA-COMP:13781"/>
        <dbReference type="ChEBI" id="CHEBI:57856"/>
        <dbReference type="ChEBI" id="CHEBI:59789"/>
        <dbReference type="ChEBI" id="CHEBI:136879"/>
        <dbReference type="ChEBI" id="CHEBI:138053"/>
    </reaction>
</comment>
<evidence type="ECO:0000256" key="1">
    <source>
        <dbReference type="HAMAP-Rule" id="MF_02057"/>
    </source>
</evidence>
<comment type="caution">
    <text evidence="4">The sequence shown here is derived from an EMBL/GenBank/DDBJ whole genome shotgun (WGS) entry which is preliminary data.</text>
</comment>
<keyword evidence="1 4" id="KW-0489">Methyltransferase</keyword>
<dbReference type="RefSeq" id="WP_353295590.1">
    <property type="nucleotide sequence ID" value="NZ_BAABWH010000007.1"/>
</dbReference>
<feature type="binding site" evidence="1">
    <location>
        <position position="129"/>
    </location>
    <ligand>
        <name>S-adenosyl-L-methionine</name>
        <dbReference type="ChEBI" id="CHEBI:59789"/>
    </ligand>
</feature>
<dbReference type="EMBL" id="BAABWH010000007">
    <property type="protein sequence ID" value="GAA6146369.1"/>
    <property type="molecule type" value="Genomic_DNA"/>
</dbReference>
<keyword evidence="1" id="KW-0819">tRNA processing</keyword>
<evidence type="ECO:0000259" key="3">
    <source>
        <dbReference type="Pfam" id="PF08241"/>
    </source>
</evidence>
<evidence type="ECO:0000313" key="4">
    <source>
        <dbReference type="EMBL" id="GAA6146369.1"/>
    </source>
</evidence>